<evidence type="ECO:0000313" key="2">
    <source>
        <dbReference type="EMBL" id="MCK0537856.1"/>
    </source>
</evidence>
<dbReference type="InterPro" id="IPR001242">
    <property type="entry name" value="Condensation_dom"/>
</dbReference>
<dbReference type="Pfam" id="PF00668">
    <property type="entry name" value="Condensation"/>
    <property type="match status" value="1"/>
</dbReference>
<protein>
    <submittedName>
        <fullName evidence="2">Condensation domain-containing protein</fullName>
    </submittedName>
</protein>
<gene>
    <name evidence="2" type="ORF">MU846_09050</name>
</gene>
<sequence>MRASLPKQFPLNVYDELLLHLDNPASPLGQQLEVRVSGPLDEERLSRAILDAAHRHPMMRVSLAPPVAGSTDYQWRLHDELVQAPLRVIHDCHEETLHEARTALHSSPIPLAEPPPFRCTLAHCGGGGDVLMINLSNTASDGVGLYRFLVSILRAYAGLGDPQPQQDLLAAREAGREPDQRLLSDGFNRLNRLLEMLGTTLSPPARIATAGKEDDTGFSFMPVRFSAAQTAHLQALRCGGATINDLLAAALHLAIQRWNTEHGQSTGRISMIMPMNTRPEAYRNELASNLSMWVNVISRAGERTDFDQLLEAITRQTSNLKESVTMAVLVDLMHELRGLPAWMRQAIPALLPLSGNRIGSTTALGNLGAIRSPLPAGSDVALRELWYSPACRMPMGLALGALTLDDHLHLSFRYHRQQFSREGAWAFAEIFLDILNPGARL</sequence>
<keyword evidence="3" id="KW-1185">Reference proteome</keyword>
<dbReference type="EMBL" id="JALKII010000005">
    <property type="protein sequence ID" value="MCK0537856.1"/>
    <property type="molecule type" value="Genomic_DNA"/>
</dbReference>
<feature type="domain" description="Condensation" evidence="1">
    <location>
        <begin position="30"/>
        <end position="319"/>
    </location>
</feature>
<organism evidence="2 3">
    <name type="scientific">Alcanivorax quisquiliarum</name>
    <dbReference type="NCBI Taxonomy" id="2933565"/>
    <lineage>
        <taxon>Bacteria</taxon>
        <taxon>Pseudomonadati</taxon>
        <taxon>Pseudomonadota</taxon>
        <taxon>Gammaproteobacteria</taxon>
        <taxon>Oceanospirillales</taxon>
        <taxon>Alcanivoracaceae</taxon>
        <taxon>Alcanivorax</taxon>
    </lineage>
</organism>
<proteinExistence type="predicted"/>
<dbReference type="Gene3D" id="3.30.559.10">
    <property type="entry name" value="Chloramphenicol acetyltransferase-like domain"/>
    <property type="match status" value="1"/>
</dbReference>
<name>A0ABT0E7P5_9GAMM</name>
<accession>A0ABT0E7P5</accession>
<dbReference type="RefSeq" id="WP_246951879.1">
    <property type="nucleotide sequence ID" value="NZ_JALKII010000005.1"/>
</dbReference>
<evidence type="ECO:0000259" key="1">
    <source>
        <dbReference type="Pfam" id="PF00668"/>
    </source>
</evidence>
<comment type="caution">
    <text evidence="2">The sequence shown here is derived from an EMBL/GenBank/DDBJ whole genome shotgun (WGS) entry which is preliminary data.</text>
</comment>
<dbReference type="Proteomes" id="UP001165524">
    <property type="component" value="Unassembled WGS sequence"/>
</dbReference>
<dbReference type="SUPFAM" id="SSF52777">
    <property type="entry name" value="CoA-dependent acyltransferases"/>
    <property type="match status" value="2"/>
</dbReference>
<evidence type="ECO:0000313" key="3">
    <source>
        <dbReference type="Proteomes" id="UP001165524"/>
    </source>
</evidence>
<dbReference type="Gene3D" id="3.30.559.30">
    <property type="entry name" value="Nonribosomal peptide synthetase, condensation domain"/>
    <property type="match status" value="1"/>
</dbReference>
<reference evidence="2" key="1">
    <citation type="submission" date="2022-04" db="EMBL/GenBank/DDBJ databases">
        <title>Alcanivorax sp. CY1518 draft genome sequence.</title>
        <authorList>
            <person name="Zhao G."/>
            <person name="An M."/>
        </authorList>
    </citation>
    <scope>NUCLEOTIDE SEQUENCE</scope>
    <source>
        <strain evidence="2">CY1518</strain>
    </source>
</reference>
<dbReference type="InterPro" id="IPR023213">
    <property type="entry name" value="CAT-like_dom_sf"/>
</dbReference>